<organism evidence="1 2">
    <name type="scientific">Kitasatospora arboriphila</name>
    <dbReference type="NCBI Taxonomy" id="258052"/>
    <lineage>
        <taxon>Bacteria</taxon>
        <taxon>Bacillati</taxon>
        <taxon>Actinomycetota</taxon>
        <taxon>Actinomycetes</taxon>
        <taxon>Kitasatosporales</taxon>
        <taxon>Streptomycetaceae</taxon>
        <taxon>Kitasatospora</taxon>
    </lineage>
</organism>
<keyword evidence="2" id="KW-1185">Reference proteome</keyword>
<sequence length="63" mass="7005">MMEYELFLQRQRELEHRAGIERLAHEAARAGGPRAGRLRRFARSLRHAAPVAAPLRTAGPAGC</sequence>
<protein>
    <recommendedName>
        <fullName evidence="3">DUF5753 domain-containing protein</fullName>
    </recommendedName>
</protein>
<comment type="caution">
    <text evidence="1">The sequence shown here is derived from an EMBL/GenBank/DDBJ whole genome shotgun (WGS) entry which is preliminary data.</text>
</comment>
<dbReference type="Proteomes" id="UP001499987">
    <property type="component" value="Unassembled WGS sequence"/>
</dbReference>
<dbReference type="RefSeq" id="WP_344622916.1">
    <property type="nucleotide sequence ID" value="NZ_BAAALD010000011.1"/>
</dbReference>
<evidence type="ECO:0000313" key="1">
    <source>
        <dbReference type="EMBL" id="GAA1076355.1"/>
    </source>
</evidence>
<evidence type="ECO:0000313" key="2">
    <source>
        <dbReference type="Proteomes" id="UP001499987"/>
    </source>
</evidence>
<proteinExistence type="predicted"/>
<accession>A0ABN1TDE7</accession>
<dbReference type="EMBL" id="BAAALD010000011">
    <property type="protein sequence ID" value="GAA1076355.1"/>
    <property type="molecule type" value="Genomic_DNA"/>
</dbReference>
<gene>
    <name evidence="1" type="ORF">GCM10009663_17380</name>
</gene>
<evidence type="ECO:0008006" key="3">
    <source>
        <dbReference type="Google" id="ProtNLM"/>
    </source>
</evidence>
<reference evidence="1 2" key="1">
    <citation type="journal article" date="2019" name="Int. J. Syst. Evol. Microbiol.">
        <title>The Global Catalogue of Microorganisms (GCM) 10K type strain sequencing project: providing services to taxonomists for standard genome sequencing and annotation.</title>
        <authorList>
            <consortium name="The Broad Institute Genomics Platform"/>
            <consortium name="The Broad Institute Genome Sequencing Center for Infectious Disease"/>
            <person name="Wu L."/>
            <person name="Ma J."/>
        </authorList>
    </citation>
    <scope>NUCLEOTIDE SEQUENCE [LARGE SCALE GENOMIC DNA]</scope>
    <source>
        <strain evidence="1 2">JCM 13002</strain>
    </source>
</reference>
<name>A0ABN1TDE7_9ACTN</name>